<keyword evidence="4" id="KW-0732">Signal</keyword>
<dbReference type="InterPro" id="IPR023796">
    <property type="entry name" value="Serpin_dom"/>
</dbReference>
<evidence type="ECO:0000313" key="6">
    <source>
        <dbReference type="Proteomes" id="UP000694846"/>
    </source>
</evidence>
<gene>
    <name evidence="7" type="primary">LOC112685120</name>
</gene>
<organism evidence="6 7">
    <name type="scientific">Sipha flava</name>
    <name type="common">yellow sugarcane aphid</name>
    <dbReference type="NCBI Taxonomy" id="143950"/>
    <lineage>
        <taxon>Eukaryota</taxon>
        <taxon>Metazoa</taxon>
        <taxon>Ecdysozoa</taxon>
        <taxon>Arthropoda</taxon>
        <taxon>Hexapoda</taxon>
        <taxon>Insecta</taxon>
        <taxon>Pterygota</taxon>
        <taxon>Neoptera</taxon>
        <taxon>Paraneoptera</taxon>
        <taxon>Hemiptera</taxon>
        <taxon>Sternorrhyncha</taxon>
        <taxon>Aphidomorpha</taxon>
        <taxon>Aphidoidea</taxon>
        <taxon>Aphididae</taxon>
        <taxon>Sipha</taxon>
    </lineage>
</organism>
<dbReference type="InterPro" id="IPR042185">
    <property type="entry name" value="Serpin_sf_2"/>
</dbReference>
<feature type="domain" description="Serpin" evidence="5">
    <location>
        <begin position="35"/>
        <end position="381"/>
    </location>
</feature>
<dbReference type="SMART" id="SM00093">
    <property type="entry name" value="SERPIN"/>
    <property type="match status" value="1"/>
</dbReference>
<dbReference type="AlphaFoldDB" id="A0A8B8FQ99"/>
<evidence type="ECO:0000259" key="5">
    <source>
        <dbReference type="SMART" id="SM00093"/>
    </source>
</evidence>
<evidence type="ECO:0000256" key="4">
    <source>
        <dbReference type="SAM" id="SignalP"/>
    </source>
</evidence>
<evidence type="ECO:0000313" key="7">
    <source>
        <dbReference type="RefSeq" id="XP_025412688.1"/>
    </source>
</evidence>
<dbReference type="RefSeq" id="XP_025412688.1">
    <property type="nucleotide sequence ID" value="XM_025556903.1"/>
</dbReference>
<keyword evidence="2 7" id="KW-0722">Serine protease inhibitor</keyword>
<feature type="signal peptide" evidence="4">
    <location>
        <begin position="1"/>
        <end position="23"/>
    </location>
</feature>
<dbReference type="Proteomes" id="UP000694846">
    <property type="component" value="Unplaced"/>
</dbReference>
<proteinExistence type="inferred from homology"/>
<evidence type="ECO:0000256" key="2">
    <source>
        <dbReference type="ARBA" id="ARBA00022900"/>
    </source>
</evidence>
<sequence length="400" mass="44051">MFAVRVPLAVVGLCSLLTTVVVSDQQQTYIADATKTLTKALIKATAEDGFNYVASPFTSSVILALAAEGAEAETKNELIEILGGNLPDKNTYKEILTSIKSYSSDGNFQNKLVLKNFLYVYKNYSVLESFADLAREYYLTEVRSVNRPDLEIIRTANNDPNTPIDDDVTAFKEHAMLIFNGFSLDLSWPSSTWHKTSVSWNGNVIRAFGAAGNFAIGQISSLDSTVFKLPYKNTDYALLVILPKNNANLGEVLKNLPKIGIKNMIETMSIKPGFVTMPCFQIRNITDLKTVLQEHTTVKSVFTESADLSKMSEDKLYLDGVVQQAGVRVCVGGSSSNSLTSSAFTSQRVIKESVVVDRPFAYALYNTVNGIMYVIGKVEQPVWDEEDIVGEDSSIETIKM</sequence>
<evidence type="ECO:0000256" key="1">
    <source>
        <dbReference type="ARBA" id="ARBA00022690"/>
    </source>
</evidence>
<dbReference type="InterPro" id="IPR036186">
    <property type="entry name" value="Serpin_sf"/>
</dbReference>
<dbReference type="GO" id="GO:0004867">
    <property type="term" value="F:serine-type endopeptidase inhibitor activity"/>
    <property type="evidence" value="ECO:0007669"/>
    <property type="project" value="UniProtKB-KW"/>
</dbReference>
<dbReference type="Gene3D" id="3.30.497.10">
    <property type="entry name" value="Antithrombin, subunit I, domain 2"/>
    <property type="match status" value="1"/>
</dbReference>
<keyword evidence="6" id="KW-1185">Reference proteome</keyword>
<dbReference type="PANTHER" id="PTHR11461">
    <property type="entry name" value="SERINE PROTEASE INHIBITOR, SERPIN"/>
    <property type="match status" value="1"/>
</dbReference>
<feature type="chain" id="PRO_5034137663" evidence="4">
    <location>
        <begin position="24"/>
        <end position="400"/>
    </location>
</feature>
<dbReference type="Gene3D" id="2.30.39.10">
    <property type="entry name" value="Alpha-1-antitrypsin, domain 1"/>
    <property type="match status" value="1"/>
</dbReference>
<evidence type="ECO:0000256" key="3">
    <source>
        <dbReference type="RuleBase" id="RU000411"/>
    </source>
</evidence>
<protein>
    <submittedName>
        <fullName evidence="7">Serine protease inhibitor 77Ba-like</fullName>
    </submittedName>
</protein>
<dbReference type="GeneID" id="112685120"/>
<comment type="similarity">
    <text evidence="3">Belongs to the serpin family.</text>
</comment>
<name>A0A8B8FQ99_9HEMI</name>
<keyword evidence="1 7" id="KW-0646">Protease inhibitor</keyword>
<dbReference type="SUPFAM" id="SSF56574">
    <property type="entry name" value="Serpins"/>
    <property type="match status" value="1"/>
</dbReference>
<dbReference type="OrthoDB" id="10063692at2759"/>
<reference evidence="7" key="1">
    <citation type="submission" date="2025-08" db="UniProtKB">
        <authorList>
            <consortium name="RefSeq"/>
        </authorList>
    </citation>
    <scope>IDENTIFICATION</scope>
    <source>
        <tissue evidence="7">Whole body</tissue>
    </source>
</reference>
<dbReference type="PANTHER" id="PTHR11461:SF292">
    <property type="entry name" value="SERPIN 100A"/>
    <property type="match status" value="1"/>
</dbReference>
<dbReference type="GO" id="GO:0005615">
    <property type="term" value="C:extracellular space"/>
    <property type="evidence" value="ECO:0007669"/>
    <property type="project" value="InterPro"/>
</dbReference>
<accession>A0A8B8FQ99</accession>
<dbReference type="Pfam" id="PF00079">
    <property type="entry name" value="Serpin"/>
    <property type="match status" value="1"/>
</dbReference>
<dbReference type="InterPro" id="IPR000215">
    <property type="entry name" value="Serpin_fam"/>
</dbReference>
<dbReference type="InterPro" id="IPR042178">
    <property type="entry name" value="Serpin_sf_1"/>
</dbReference>